<comment type="caution">
    <text evidence="2">The sequence shown here is derived from an EMBL/GenBank/DDBJ whole genome shotgun (WGS) entry which is preliminary data.</text>
</comment>
<reference evidence="2 3" key="1">
    <citation type="submission" date="2021-01" db="EMBL/GenBank/DDBJ databases">
        <title>Chryseolinea sp. Jin1 Genome sequencing and assembly.</title>
        <authorList>
            <person name="Kim I."/>
        </authorList>
    </citation>
    <scope>NUCLEOTIDE SEQUENCE [LARGE SCALE GENOMIC DNA]</scope>
    <source>
        <strain evidence="2 3">Jin1</strain>
    </source>
</reference>
<sequence>MTTRLRLPYLLSLLFIAAVSTPVLSQDETATSSSSSSVSVHSVNGVQRWKTSTGLSNFNVEVRGKIEVTDDDKDIKGLSDNGYLEITKTVFGSKRSIVVESLGGGKIKKEYYEGRNKMDWETSGKTWLGEILPEIVRSTTLGAEGRVNRFFKQGGSPSVLKEINGMESDYVKAHYAKLLLDKSIPPADMPNVITQLASAIHSDYYLSTVLQNNITKMMATPESADAFFKGTQKINSDYYKSVVLKEALKKVSASPAQIKVVLQSAAEIKSDYYLSVVLTTLLEEDNLKEESLSELVLVSKKIPSDYYRTQVLSKALRKPGISKATLKNVVNALADVGSDYYKTGVFNTMAEQSTMDPDVQMQVVVLLDNSVESDYYASGTMKNLLEHQKLSDESFKQLIDAAGHLESANYASEVMRAAARTDLSRTQLIDILIASGNVRSDHYLTEVLLSLAGKVKTSDSTVKDAYRSAAKKIGSETYYGRTMKAID</sequence>
<gene>
    <name evidence="2" type="ORF">JI741_02620</name>
</gene>
<evidence type="ECO:0008006" key="4">
    <source>
        <dbReference type="Google" id="ProtNLM"/>
    </source>
</evidence>
<dbReference type="RefSeq" id="WP_202007109.1">
    <property type="nucleotide sequence ID" value="NZ_JAERRB010000001.1"/>
</dbReference>
<feature type="signal peptide" evidence="1">
    <location>
        <begin position="1"/>
        <end position="25"/>
    </location>
</feature>
<dbReference type="Proteomes" id="UP000613030">
    <property type="component" value="Unassembled WGS sequence"/>
</dbReference>
<feature type="chain" id="PRO_5046030722" description="Vitellogenin domain-containing protein" evidence="1">
    <location>
        <begin position="26"/>
        <end position="487"/>
    </location>
</feature>
<name>A0ABS1KPA2_9BACT</name>
<accession>A0ABS1KPA2</accession>
<evidence type="ECO:0000313" key="3">
    <source>
        <dbReference type="Proteomes" id="UP000613030"/>
    </source>
</evidence>
<dbReference type="EMBL" id="JAERRB010000001">
    <property type="protein sequence ID" value="MBL0740091.1"/>
    <property type="molecule type" value="Genomic_DNA"/>
</dbReference>
<organism evidence="2 3">
    <name type="scientific">Chryseolinea lacunae</name>
    <dbReference type="NCBI Taxonomy" id="2801331"/>
    <lineage>
        <taxon>Bacteria</taxon>
        <taxon>Pseudomonadati</taxon>
        <taxon>Bacteroidota</taxon>
        <taxon>Cytophagia</taxon>
        <taxon>Cytophagales</taxon>
        <taxon>Fulvivirgaceae</taxon>
        <taxon>Chryseolinea</taxon>
    </lineage>
</organism>
<keyword evidence="1" id="KW-0732">Signal</keyword>
<proteinExistence type="predicted"/>
<keyword evidence="3" id="KW-1185">Reference proteome</keyword>
<protein>
    <recommendedName>
        <fullName evidence="4">Vitellogenin domain-containing protein</fullName>
    </recommendedName>
</protein>
<evidence type="ECO:0000256" key="1">
    <source>
        <dbReference type="SAM" id="SignalP"/>
    </source>
</evidence>
<evidence type="ECO:0000313" key="2">
    <source>
        <dbReference type="EMBL" id="MBL0740091.1"/>
    </source>
</evidence>